<dbReference type="GO" id="GO:0010436">
    <property type="term" value="F:carotenoid dioxygenase activity"/>
    <property type="evidence" value="ECO:0007669"/>
    <property type="project" value="TreeGrafter"/>
</dbReference>
<dbReference type="EMBL" id="WEGK01000014">
    <property type="protein sequence ID" value="MQY22527.1"/>
    <property type="molecule type" value="Genomic_DNA"/>
</dbReference>
<evidence type="ECO:0000256" key="5">
    <source>
        <dbReference type="PIRSR" id="PIRSR604294-1"/>
    </source>
</evidence>
<evidence type="ECO:0000313" key="8">
    <source>
        <dbReference type="Proteomes" id="UP000438448"/>
    </source>
</evidence>
<dbReference type="Proteomes" id="UP000438448">
    <property type="component" value="Unassembled WGS sequence"/>
</dbReference>
<feature type="binding site" evidence="5">
    <location>
        <position position="268"/>
    </location>
    <ligand>
        <name>Fe cation</name>
        <dbReference type="ChEBI" id="CHEBI:24875"/>
        <note>catalytic</note>
    </ligand>
</feature>
<sequence>MTATAPHLLGGFAPVDTEISVTELPVSGAVPPELAGWYLRNGPNPRTGASPHWFLGDGMVHGVRLEGGRAVAYRNRWVRTATFNGEPHGDNGNGPRDLRFGQANTHVVRHAGRTFALVESSLPYELDMRGGHELETMGAYDFGGRLRTAMTAHPKICPLTGELHFFGYGVSERPYLTYHRADPNGNLVHTRPIEVAAPTMMHDFHLTAGHVVFMDLPVVFDPVRIRTGAPGMPYRWQPEYGARLGVLDRANPEAAVRWFEIEPCFVFHGLNAYEDPSGQVLTVQVVRYDRLGDGVDVESRGSLWSWTIDLARGTVTERRLDDRDVEFPRIDDRLAGLPARFGHVTSSVSAAWTGEDEGLGALHRYDLRSGDATSYVFPDGRSPSEASFAPADARPGGPGWLLSYVYDPATDRSDLVILDAEDLAAGPVAQIHLTQRVPAGFHGNWLPDDPALVIGEKAPQLPDDDESK</sequence>
<dbReference type="GO" id="GO:0046872">
    <property type="term" value="F:metal ion binding"/>
    <property type="evidence" value="ECO:0007669"/>
    <property type="project" value="UniProtKB-KW"/>
</dbReference>
<dbReference type="GO" id="GO:0016121">
    <property type="term" value="P:carotene catabolic process"/>
    <property type="evidence" value="ECO:0007669"/>
    <property type="project" value="TreeGrafter"/>
</dbReference>
<evidence type="ECO:0000313" key="7">
    <source>
        <dbReference type="EMBL" id="MQY22527.1"/>
    </source>
</evidence>
<evidence type="ECO:0000256" key="1">
    <source>
        <dbReference type="ARBA" id="ARBA00006787"/>
    </source>
</evidence>
<evidence type="ECO:0000256" key="2">
    <source>
        <dbReference type="ARBA" id="ARBA00022723"/>
    </source>
</evidence>
<reference evidence="7 8" key="1">
    <citation type="submission" date="2019-10" db="EMBL/GenBank/DDBJ databases">
        <title>Nocardia macrotermitis sp. nov. and Nocardia aurantia sp. nov., isolated from the gut of fungus growing-termite Macrotermes natalensis.</title>
        <authorList>
            <person name="Benndorf R."/>
            <person name="Schwitalla J."/>
            <person name="Martin K."/>
            <person name="De Beer W."/>
            <person name="Kaster A.-K."/>
            <person name="Vollmers J."/>
            <person name="Poulsen M."/>
            <person name="Beemelmanns C."/>
        </authorList>
    </citation>
    <scope>NUCLEOTIDE SEQUENCE [LARGE SCALE GENOMIC DNA]</scope>
    <source>
        <strain evidence="7 8">RB20</strain>
    </source>
</reference>
<dbReference type="RefSeq" id="WP_153414222.1">
    <property type="nucleotide sequence ID" value="NZ_WEGK01000014.1"/>
</dbReference>
<comment type="cofactor">
    <cofactor evidence="5 6">
        <name>Fe(2+)</name>
        <dbReference type="ChEBI" id="CHEBI:29033"/>
    </cofactor>
    <text evidence="5 6">Binds 1 Fe(2+) ion per subunit.</text>
</comment>
<name>A0A7K0D9Y2_9NOCA</name>
<evidence type="ECO:0000256" key="3">
    <source>
        <dbReference type="ARBA" id="ARBA00023002"/>
    </source>
</evidence>
<evidence type="ECO:0000256" key="4">
    <source>
        <dbReference type="ARBA" id="ARBA00023004"/>
    </source>
</evidence>
<keyword evidence="8" id="KW-1185">Reference proteome</keyword>
<evidence type="ECO:0000256" key="6">
    <source>
        <dbReference type="RuleBase" id="RU364048"/>
    </source>
</evidence>
<dbReference type="OrthoDB" id="6636843at2"/>
<comment type="similarity">
    <text evidence="1 6">Belongs to the carotenoid oxygenase family.</text>
</comment>
<feature type="binding site" evidence="5">
    <location>
        <position position="202"/>
    </location>
    <ligand>
        <name>Fe cation</name>
        <dbReference type="ChEBI" id="CHEBI:24875"/>
        <note>catalytic</note>
    </ligand>
</feature>
<gene>
    <name evidence="7" type="ORF">NRB20_56450</name>
</gene>
<comment type="caution">
    <text evidence="7">The sequence shown here is derived from an EMBL/GenBank/DDBJ whole genome shotgun (WGS) entry which is preliminary data.</text>
</comment>
<dbReference type="Pfam" id="PF03055">
    <property type="entry name" value="RPE65"/>
    <property type="match status" value="1"/>
</dbReference>
<keyword evidence="6" id="KW-0223">Dioxygenase</keyword>
<dbReference type="AlphaFoldDB" id="A0A7K0D9Y2"/>
<keyword evidence="4 5" id="KW-0408">Iron</keyword>
<feature type="binding site" evidence="5">
    <location>
        <position position="442"/>
    </location>
    <ligand>
        <name>Fe cation</name>
        <dbReference type="ChEBI" id="CHEBI:24875"/>
        <note>catalytic</note>
    </ligand>
</feature>
<keyword evidence="2 5" id="KW-0479">Metal-binding</keyword>
<dbReference type="InterPro" id="IPR004294">
    <property type="entry name" value="Carotenoid_Oase"/>
</dbReference>
<dbReference type="PANTHER" id="PTHR10543:SF89">
    <property type="entry name" value="CAROTENOID 9,10(9',10')-CLEAVAGE DIOXYGENASE 1"/>
    <property type="match status" value="1"/>
</dbReference>
<organism evidence="7 8">
    <name type="scientific">Nocardia macrotermitis</name>
    <dbReference type="NCBI Taxonomy" id="2585198"/>
    <lineage>
        <taxon>Bacteria</taxon>
        <taxon>Bacillati</taxon>
        <taxon>Actinomycetota</taxon>
        <taxon>Actinomycetes</taxon>
        <taxon>Mycobacteriales</taxon>
        <taxon>Nocardiaceae</taxon>
        <taxon>Nocardia</taxon>
    </lineage>
</organism>
<accession>A0A7K0D9Y2</accession>
<feature type="binding site" evidence="5">
    <location>
        <position position="153"/>
    </location>
    <ligand>
        <name>Fe cation</name>
        <dbReference type="ChEBI" id="CHEBI:24875"/>
        <note>catalytic</note>
    </ligand>
</feature>
<proteinExistence type="inferred from homology"/>
<keyword evidence="3 6" id="KW-0560">Oxidoreductase</keyword>
<protein>
    <recommendedName>
        <fullName evidence="6">Dioxygenase</fullName>
        <ecNumber evidence="6">1.13.11.-</ecNumber>
    </recommendedName>
</protein>
<dbReference type="EC" id="1.13.11.-" evidence="6"/>
<dbReference type="PANTHER" id="PTHR10543">
    <property type="entry name" value="BETA-CAROTENE DIOXYGENASE"/>
    <property type="match status" value="1"/>
</dbReference>